<dbReference type="GO" id="GO:0009897">
    <property type="term" value="C:external side of plasma membrane"/>
    <property type="evidence" value="ECO:0007669"/>
    <property type="project" value="TreeGrafter"/>
</dbReference>
<dbReference type="PANTHER" id="PTHR24100:SF151">
    <property type="entry name" value="ICOS LIGAND"/>
    <property type="match status" value="1"/>
</dbReference>
<dbReference type="Ensembl" id="ENSOMET00000007945.1">
    <property type="protein sequence ID" value="ENSOMEP00000025112.1"/>
    <property type="gene ID" value="ENSOMEG00000006149.1"/>
</dbReference>
<dbReference type="GeneTree" id="ENSGT01030000234777"/>
<keyword evidence="3" id="KW-0393">Immunoglobulin domain</keyword>
<dbReference type="GO" id="GO:0001817">
    <property type="term" value="P:regulation of cytokine production"/>
    <property type="evidence" value="ECO:0007669"/>
    <property type="project" value="TreeGrafter"/>
</dbReference>
<keyword evidence="2" id="KW-0472">Membrane</keyword>
<dbReference type="SUPFAM" id="SSF48726">
    <property type="entry name" value="Immunoglobulin"/>
    <property type="match status" value="1"/>
</dbReference>
<dbReference type="PROSITE" id="PS50835">
    <property type="entry name" value="IG_LIKE"/>
    <property type="match status" value="1"/>
</dbReference>
<protein>
    <recommendedName>
        <fullName evidence="4">Ig-like domain-containing protein</fullName>
    </recommendedName>
</protein>
<sequence>MKTIAGAKEDHAAKRTNDQNLIIPAEPGQNVTLRCEDTNIKINEDLAFEWTRTDLKKDEYVFFYRDNSTFLDGQHESFMNRVSLKDPQMKDGDLSVVLKNVNIEDSGTYESLLSCFTSQ</sequence>
<organism evidence="5 6">
    <name type="scientific">Oryzias melastigma</name>
    <name type="common">Marine medaka</name>
    <dbReference type="NCBI Taxonomy" id="30732"/>
    <lineage>
        <taxon>Eukaryota</taxon>
        <taxon>Metazoa</taxon>
        <taxon>Chordata</taxon>
        <taxon>Craniata</taxon>
        <taxon>Vertebrata</taxon>
        <taxon>Euteleostomi</taxon>
        <taxon>Actinopterygii</taxon>
        <taxon>Neopterygii</taxon>
        <taxon>Teleostei</taxon>
        <taxon>Neoteleostei</taxon>
        <taxon>Acanthomorphata</taxon>
        <taxon>Ovalentaria</taxon>
        <taxon>Atherinomorphae</taxon>
        <taxon>Beloniformes</taxon>
        <taxon>Adrianichthyidae</taxon>
        <taxon>Oryziinae</taxon>
        <taxon>Oryzias</taxon>
    </lineage>
</organism>
<dbReference type="InterPro" id="IPR013106">
    <property type="entry name" value="Ig_V-set"/>
</dbReference>
<dbReference type="Gene3D" id="2.60.40.10">
    <property type="entry name" value="Immunoglobulins"/>
    <property type="match status" value="1"/>
</dbReference>
<evidence type="ECO:0000256" key="2">
    <source>
        <dbReference type="ARBA" id="ARBA00023136"/>
    </source>
</evidence>
<evidence type="ECO:0000259" key="4">
    <source>
        <dbReference type="PROSITE" id="PS50835"/>
    </source>
</evidence>
<dbReference type="PaxDb" id="30732-ENSOMEP00000025112"/>
<proteinExistence type="predicted"/>
<comment type="subcellular location">
    <subcellularLocation>
        <location evidence="1">Membrane</location>
    </subcellularLocation>
</comment>
<evidence type="ECO:0000313" key="5">
    <source>
        <dbReference type="Ensembl" id="ENSOMEP00000025112.1"/>
    </source>
</evidence>
<dbReference type="GO" id="GO:0050852">
    <property type="term" value="P:T cell receptor signaling pathway"/>
    <property type="evidence" value="ECO:0007669"/>
    <property type="project" value="TreeGrafter"/>
</dbReference>
<name>A0A3B3D4M4_ORYME</name>
<dbReference type="Proteomes" id="UP000261560">
    <property type="component" value="Unplaced"/>
</dbReference>
<keyword evidence="6" id="KW-1185">Reference proteome</keyword>
<reference evidence="5" key="1">
    <citation type="submission" date="2025-08" db="UniProtKB">
        <authorList>
            <consortium name="Ensembl"/>
        </authorList>
    </citation>
    <scope>IDENTIFICATION</scope>
</reference>
<dbReference type="Pfam" id="PF07686">
    <property type="entry name" value="V-set"/>
    <property type="match status" value="1"/>
</dbReference>
<dbReference type="AlphaFoldDB" id="A0A3B3D4M4"/>
<reference evidence="5" key="2">
    <citation type="submission" date="2025-09" db="UniProtKB">
        <authorList>
            <consortium name="Ensembl"/>
        </authorList>
    </citation>
    <scope>IDENTIFICATION</scope>
</reference>
<feature type="domain" description="Ig-like" evidence="4">
    <location>
        <begin position="25"/>
        <end position="119"/>
    </location>
</feature>
<dbReference type="InterPro" id="IPR050504">
    <property type="entry name" value="IgSF_BTN/MOG"/>
</dbReference>
<dbReference type="InterPro" id="IPR013783">
    <property type="entry name" value="Ig-like_fold"/>
</dbReference>
<accession>A0A3B3D4M4</accession>
<evidence type="ECO:0000256" key="1">
    <source>
        <dbReference type="ARBA" id="ARBA00004370"/>
    </source>
</evidence>
<dbReference type="InterPro" id="IPR036179">
    <property type="entry name" value="Ig-like_dom_sf"/>
</dbReference>
<dbReference type="PANTHER" id="PTHR24100">
    <property type="entry name" value="BUTYROPHILIN"/>
    <property type="match status" value="1"/>
</dbReference>
<evidence type="ECO:0000313" key="6">
    <source>
        <dbReference type="Proteomes" id="UP000261560"/>
    </source>
</evidence>
<evidence type="ECO:0000256" key="3">
    <source>
        <dbReference type="ARBA" id="ARBA00023319"/>
    </source>
</evidence>
<dbReference type="InterPro" id="IPR007110">
    <property type="entry name" value="Ig-like_dom"/>
</dbReference>
<dbReference type="OMA" id="GQHESFM"/>
<dbReference type="GO" id="GO:0005102">
    <property type="term" value="F:signaling receptor binding"/>
    <property type="evidence" value="ECO:0007669"/>
    <property type="project" value="TreeGrafter"/>
</dbReference>